<dbReference type="OrthoDB" id="414104at2759"/>
<comment type="caution">
    <text evidence="2">The sequence shown here is derived from an EMBL/GenBank/DDBJ whole genome shotgun (WGS) entry which is preliminary data.</text>
</comment>
<evidence type="ECO:0000256" key="1">
    <source>
        <dbReference type="SAM" id="MobiDB-lite"/>
    </source>
</evidence>
<feature type="compositionally biased region" description="Polar residues" evidence="1">
    <location>
        <begin position="47"/>
        <end position="71"/>
    </location>
</feature>
<evidence type="ECO:0000313" key="2">
    <source>
        <dbReference type="EMBL" id="MBW0492183.1"/>
    </source>
</evidence>
<dbReference type="EMBL" id="AVOT02011468">
    <property type="protein sequence ID" value="MBW0492183.1"/>
    <property type="molecule type" value="Genomic_DNA"/>
</dbReference>
<dbReference type="AlphaFoldDB" id="A0A9Q3CYF0"/>
<sequence length="105" mass="11714">MLIGIKEGHKNFFLFEPKSKNIYITHDFIFLDSEDFWPKFVSNFSSSSNITEFPSNHPATEGSSKSPSSLLAPNEFGTEGTHHPPCPDASPFSEVPSIIQPLEEE</sequence>
<reference evidence="2" key="1">
    <citation type="submission" date="2021-03" db="EMBL/GenBank/DDBJ databases">
        <title>Draft genome sequence of rust myrtle Austropuccinia psidii MF-1, a brazilian biotype.</title>
        <authorList>
            <person name="Quecine M.C."/>
            <person name="Pachon D.M.R."/>
            <person name="Bonatelli M.L."/>
            <person name="Correr F.H."/>
            <person name="Franceschini L.M."/>
            <person name="Leite T.F."/>
            <person name="Margarido G.R.A."/>
            <person name="Almeida C.A."/>
            <person name="Ferrarezi J.A."/>
            <person name="Labate C.A."/>
        </authorList>
    </citation>
    <scope>NUCLEOTIDE SEQUENCE</scope>
    <source>
        <strain evidence="2">MF-1</strain>
    </source>
</reference>
<feature type="region of interest" description="Disordered" evidence="1">
    <location>
        <begin position="47"/>
        <end position="105"/>
    </location>
</feature>
<accession>A0A9Q3CYF0</accession>
<gene>
    <name evidence="2" type="ORF">O181_031898</name>
</gene>
<proteinExistence type="predicted"/>
<name>A0A9Q3CYF0_9BASI</name>
<keyword evidence="3" id="KW-1185">Reference proteome</keyword>
<organism evidence="2 3">
    <name type="scientific">Austropuccinia psidii MF-1</name>
    <dbReference type="NCBI Taxonomy" id="1389203"/>
    <lineage>
        <taxon>Eukaryota</taxon>
        <taxon>Fungi</taxon>
        <taxon>Dikarya</taxon>
        <taxon>Basidiomycota</taxon>
        <taxon>Pucciniomycotina</taxon>
        <taxon>Pucciniomycetes</taxon>
        <taxon>Pucciniales</taxon>
        <taxon>Sphaerophragmiaceae</taxon>
        <taxon>Austropuccinia</taxon>
    </lineage>
</organism>
<dbReference type="Proteomes" id="UP000765509">
    <property type="component" value="Unassembled WGS sequence"/>
</dbReference>
<protein>
    <submittedName>
        <fullName evidence="2">Uncharacterized protein</fullName>
    </submittedName>
</protein>
<evidence type="ECO:0000313" key="3">
    <source>
        <dbReference type="Proteomes" id="UP000765509"/>
    </source>
</evidence>